<evidence type="ECO:0000256" key="4">
    <source>
        <dbReference type="ARBA" id="ARBA00022477"/>
    </source>
</evidence>
<evidence type="ECO:0000256" key="11">
    <source>
        <dbReference type="ARBA" id="ARBA00038869"/>
    </source>
</evidence>
<dbReference type="Pfam" id="PF01186">
    <property type="entry name" value="Lysyl_oxidase"/>
    <property type="match status" value="2"/>
</dbReference>
<name>A0A5N5TGY2_9CRUS</name>
<dbReference type="InterPro" id="IPR050912">
    <property type="entry name" value="LOX-like_protein"/>
</dbReference>
<evidence type="ECO:0000256" key="3">
    <source>
        <dbReference type="ARBA" id="ARBA00007492"/>
    </source>
</evidence>
<dbReference type="OrthoDB" id="547291at2759"/>
<dbReference type="GO" id="GO:0004720">
    <property type="term" value="F:protein-lysine 6-oxidase activity"/>
    <property type="evidence" value="ECO:0007669"/>
    <property type="project" value="UniProtKB-EC"/>
</dbReference>
<evidence type="ECO:0000256" key="8">
    <source>
        <dbReference type="ARBA" id="ARBA00023002"/>
    </source>
</evidence>
<dbReference type="Proteomes" id="UP000326759">
    <property type="component" value="Unassembled WGS sequence"/>
</dbReference>
<sequence length="249" mass="28738">MADLVPDIIELSRSVHLEDKQLFFLQCAMEENCLAKSAYKAQDSGYGWHLETRRLLRFTARIVNQGDDAFRPFLPKSHWQWHHCHMHYHSMEVFAHYDIIDLKGNKVAEGHKASFCLEDNNCLPDITPVFKCANFGDQGISPGCTDTYAYNVDCQWVDISDLLPGSYTFKKTQNHKNICIIDGDIRIQIEFQIHQIFHDMFPKHLSVNPEFKVAEKSFDNNAALCNLLYTETHATLHNCTISRPDARFV</sequence>
<keyword evidence="10" id="KW-1015">Disulfide bond</keyword>
<comment type="catalytic activity">
    <reaction evidence="12">
        <text>L-lysyl-[protein] + O2 + H2O = (S)-2-amino-6-oxohexanoyl-[protein] + H2O2 + NH4(+)</text>
        <dbReference type="Rhea" id="RHEA:24544"/>
        <dbReference type="Rhea" id="RHEA-COMP:9752"/>
        <dbReference type="Rhea" id="RHEA-COMP:12448"/>
        <dbReference type="ChEBI" id="CHEBI:15377"/>
        <dbReference type="ChEBI" id="CHEBI:15379"/>
        <dbReference type="ChEBI" id="CHEBI:16240"/>
        <dbReference type="ChEBI" id="CHEBI:28938"/>
        <dbReference type="ChEBI" id="CHEBI:29969"/>
        <dbReference type="ChEBI" id="CHEBI:131803"/>
        <dbReference type="EC" id="1.4.3.13"/>
    </reaction>
</comment>
<dbReference type="AlphaFoldDB" id="A0A5N5TGY2"/>
<dbReference type="PROSITE" id="PS00926">
    <property type="entry name" value="LYSYL_OXIDASE"/>
    <property type="match status" value="1"/>
</dbReference>
<evidence type="ECO:0000256" key="10">
    <source>
        <dbReference type="ARBA" id="ARBA00023157"/>
    </source>
</evidence>
<keyword evidence="7" id="KW-0801">TPQ</keyword>
<dbReference type="EMBL" id="SEYY01001104">
    <property type="protein sequence ID" value="KAB7505802.1"/>
    <property type="molecule type" value="Genomic_DNA"/>
</dbReference>
<accession>A0A5N5TGY2</accession>
<dbReference type="InterPro" id="IPR019828">
    <property type="entry name" value="Lysyl_oxidase_CS"/>
</dbReference>
<evidence type="ECO:0000313" key="14">
    <source>
        <dbReference type="Proteomes" id="UP000326759"/>
    </source>
</evidence>
<comment type="caution">
    <text evidence="13">The sequence shown here is derived from an EMBL/GenBank/DDBJ whole genome shotgun (WGS) entry which is preliminary data.</text>
</comment>
<dbReference type="PANTHER" id="PTHR45817">
    <property type="entry name" value="LYSYL OXIDASE-LIKE-RELATED"/>
    <property type="match status" value="1"/>
</dbReference>
<evidence type="ECO:0000313" key="13">
    <source>
        <dbReference type="EMBL" id="KAB7505802.1"/>
    </source>
</evidence>
<keyword evidence="4" id="KW-0886">LTQ</keyword>
<dbReference type="InterPro" id="IPR001695">
    <property type="entry name" value="Lysyl_oxidase"/>
</dbReference>
<keyword evidence="9" id="KW-0186">Copper</keyword>
<keyword evidence="6" id="KW-0479">Metal-binding</keyword>
<dbReference type="GO" id="GO:0005507">
    <property type="term" value="F:copper ion binding"/>
    <property type="evidence" value="ECO:0007669"/>
    <property type="project" value="InterPro"/>
</dbReference>
<gene>
    <name evidence="13" type="primary">LOXL4</name>
    <name evidence="13" type="ORF">Anas_04539</name>
</gene>
<keyword evidence="14" id="KW-1185">Reference proteome</keyword>
<evidence type="ECO:0000256" key="5">
    <source>
        <dbReference type="ARBA" id="ARBA00022525"/>
    </source>
</evidence>
<comment type="cofactor">
    <cofactor evidence="1">
        <name>Cu cation</name>
        <dbReference type="ChEBI" id="CHEBI:23378"/>
    </cofactor>
</comment>
<dbReference type="EC" id="1.4.3.13" evidence="11"/>
<comment type="similarity">
    <text evidence="3">Belongs to the lysyl oxidase family.</text>
</comment>
<evidence type="ECO:0000256" key="7">
    <source>
        <dbReference type="ARBA" id="ARBA00022772"/>
    </source>
</evidence>
<protein>
    <recommendedName>
        <fullName evidence="11">protein-lysine 6-oxidase</fullName>
        <ecNumber evidence="11">1.4.3.13</ecNumber>
    </recommendedName>
</protein>
<evidence type="ECO:0000256" key="6">
    <source>
        <dbReference type="ARBA" id="ARBA00022723"/>
    </source>
</evidence>
<evidence type="ECO:0000256" key="9">
    <source>
        <dbReference type="ARBA" id="ARBA00023008"/>
    </source>
</evidence>
<evidence type="ECO:0000256" key="1">
    <source>
        <dbReference type="ARBA" id="ARBA00001935"/>
    </source>
</evidence>
<evidence type="ECO:0000256" key="2">
    <source>
        <dbReference type="ARBA" id="ARBA00004239"/>
    </source>
</evidence>
<dbReference type="PRINTS" id="PR00074">
    <property type="entry name" value="LYSYLOXIDASE"/>
</dbReference>
<keyword evidence="5" id="KW-0964">Secreted</keyword>
<reference evidence="13 14" key="1">
    <citation type="journal article" date="2019" name="PLoS Biol.">
        <title>Sex chromosomes control vertical transmission of feminizing Wolbachia symbionts in an isopod.</title>
        <authorList>
            <person name="Becking T."/>
            <person name="Chebbi M.A."/>
            <person name="Giraud I."/>
            <person name="Moumen B."/>
            <person name="Laverre T."/>
            <person name="Caubet Y."/>
            <person name="Peccoud J."/>
            <person name="Gilbert C."/>
            <person name="Cordaux R."/>
        </authorList>
    </citation>
    <scope>NUCLEOTIDE SEQUENCE [LARGE SCALE GENOMIC DNA]</scope>
    <source>
        <strain evidence="13">ANa2</strain>
        <tissue evidence="13">Whole body excluding digestive tract and cuticle</tissue>
    </source>
</reference>
<dbReference type="GO" id="GO:0005615">
    <property type="term" value="C:extracellular space"/>
    <property type="evidence" value="ECO:0007669"/>
    <property type="project" value="TreeGrafter"/>
</dbReference>
<evidence type="ECO:0000256" key="12">
    <source>
        <dbReference type="ARBA" id="ARBA00047861"/>
    </source>
</evidence>
<organism evidence="13 14">
    <name type="scientific">Armadillidium nasatum</name>
    <dbReference type="NCBI Taxonomy" id="96803"/>
    <lineage>
        <taxon>Eukaryota</taxon>
        <taxon>Metazoa</taxon>
        <taxon>Ecdysozoa</taxon>
        <taxon>Arthropoda</taxon>
        <taxon>Crustacea</taxon>
        <taxon>Multicrustacea</taxon>
        <taxon>Malacostraca</taxon>
        <taxon>Eumalacostraca</taxon>
        <taxon>Peracarida</taxon>
        <taxon>Isopoda</taxon>
        <taxon>Oniscidea</taxon>
        <taxon>Crinocheta</taxon>
        <taxon>Armadillidiidae</taxon>
        <taxon>Armadillidium</taxon>
    </lineage>
</organism>
<dbReference type="PANTHER" id="PTHR45817:SF4">
    <property type="entry name" value="LYSYL OXIDASE-LIKE-RELATED"/>
    <property type="match status" value="1"/>
</dbReference>
<keyword evidence="8" id="KW-0560">Oxidoreductase</keyword>
<comment type="subcellular location">
    <subcellularLocation>
        <location evidence="2">Secreted</location>
        <location evidence="2">Extracellular space</location>
    </subcellularLocation>
</comment>
<proteinExistence type="inferred from homology"/>